<proteinExistence type="predicted"/>
<accession>R9GWU7</accession>
<dbReference type="RefSeq" id="WP_016193766.1">
    <property type="nucleotide sequence ID" value="NZ_AQPN01000020.1"/>
</dbReference>
<comment type="caution">
    <text evidence="1">The sequence shown here is derived from an EMBL/GenBank/DDBJ whole genome shotgun (WGS) entry which is preliminary data.</text>
</comment>
<protein>
    <submittedName>
        <fullName evidence="1">Uncharacterized protein</fullName>
    </submittedName>
</protein>
<gene>
    <name evidence="1" type="ORF">ADIARSV_0517</name>
</gene>
<dbReference type="OrthoDB" id="797684at2"/>
<organism evidence="1 2">
    <name type="scientific">Arcticibacter svalbardensis MN12-7</name>
    <dbReference type="NCBI Taxonomy" id="1150600"/>
    <lineage>
        <taxon>Bacteria</taxon>
        <taxon>Pseudomonadati</taxon>
        <taxon>Bacteroidota</taxon>
        <taxon>Sphingobacteriia</taxon>
        <taxon>Sphingobacteriales</taxon>
        <taxon>Sphingobacteriaceae</taxon>
        <taxon>Arcticibacter</taxon>
    </lineage>
</organism>
<dbReference type="AlphaFoldDB" id="R9GWU7"/>
<dbReference type="eggNOG" id="ENOG5030YAN">
    <property type="taxonomic scope" value="Bacteria"/>
</dbReference>
<dbReference type="EMBL" id="AQPN01000020">
    <property type="protein sequence ID" value="EOR96282.1"/>
    <property type="molecule type" value="Genomic_DNA"/>
</dbReference>
<dbReference type="Proteomes" id="UP000014174">
    <property type="component" value="Unassembled WGS sequence"/>
</dbReference>
<name>R9GWU7_9SPHI</name>
<evidence type="ECO:0000313" key="2">
    <source>
        <dbReference type="Proteomes" id="UP000014174"/>
    </source>
</evidence>
<reference evidence="1 2" key="1">
    <citation type="journal article" date="2013" name="Genome Announc.">
        <title>Draft Genome Sequence of Arcticibacter svalbardensis Strain MN12-7T, a Member of the Family Sphingobacteriaceae Isolated from an Arctic Soil Sample.</title>
        <authorList>
            <person name="Shivaji S."/>
            <person name="Ara S."/>
            <person name="Prasad S."/>
            <person name="Manasa B.P."/>
            <person name="Begum Z."/>
            <person name="Singh A."/>
            <person name="Kumar Pinnaka A."/>
        </authorList>
    </citation>
    <scope>NUCLEOTIDE SEQUENCE [LARGE SCALE GENOMIC DNA]</scope>
    <source>
        <strain evidence="1 2">MN12-7</strain>
    </source>
</reference>
<keyword evidence="2" id="KW-1185">Reference proteome</keyword>
<sequence>MKQTINNLHQFIHLITEQALLELPAGKQGSITIAFISECQVLKSKLSQIYFDYDQAAANAFIKSIQIELTQLADHLYGFNAAEWILDSQSVSKEVFKKLTHEIISLLLFLKANFSESFNTQLQAPAGLKHHMQTDIAEKREIILKFLKAGQIDDDLIDIITHYLFSIEGDPEYILSSWRDFDYLENFLNSLLVIQGLKSSESVFLKLVRQVYFMNFNAIQFYDYSRNWLDVMIQRHDTFVEQRRELLLILRDVKQFVELPELAFNPDLPSLKQMVCTYIEEEMEYLQKTETLHEGPYHNKGRNAYPFYFHVKFTTAQLMFFTRLLVESGFIITKRKADLHEFISNHIGTLRKDNLSGHSIKNKQYTPSKEVVHKVKDFLLMLISLIHEKYNFRD</sequence>
<evidence type="ECO:0000313" key="1">
    <source>
        <dbReference type="EMBL" id="EOR96282.1"/>
    </source>
</evidence>